<feature type="repeat" description="ANK" evidence="2">
    <location>
        <begin position="96"/>
        <end position="128"/>
    </location>
</feature>
<feature type="coiled-coil region" evidence="3">
    <location>
        <begin position="240"/>
        <end position="351"/>
    </location>
</feature>
<evidence type="ECO:0008006" key="8">
    <source>
        <dbReference type="Google" id="ProtNLM"/>
    </source>
</evidence>
<organism evidence="6 7">
    <name type="scientific">Pipistrellus nathusii</name>
    <name type="common">Nathusius' pipistrelle</name>
    <dbReference type="NCBI Taxonomy" id="59473"/>
    <lineage>
        <taxon>Eukaryota</taxon>
        <taxon>Metazoa</taxon>
        <taxon>Chordata</taxon>
        <taxon>Craniata</taxon>
        <taxon>Vertebrata</taxon>
        <taxon>Euteleostomi</taxon>
        <taxon>Mammalia</taxon>
        <taxon>Eutheria</taxon>
        <taxon>Laurasiatheria</taxon>
        <taxon>Chiroptera</taxon>
        <taxon>Yangochiroptera</taxon>
        <taxon>Vespertilionidae</taxon>
        <taxon>Pipistrellus</taxon>
    </lineage>
</organism>
<reference evidence="6" key="1">
    <citation type="submission" date="2023-12" db="EMBL/GenBank/DDBJ databases">
        <authorList>
            <person name="Brown T."/>
        </authorList>
    </citation>
    <scope>NUCLEOTIDE SEQUENCE</scope>
</reference>
<dbReference type="InterPro" id="IPR002110">
    <property type="entry name" value="Ankyrin_rpt"/>
</dbReference>
<dbReference type="InterPro" id="IPR039497">
    <property type="entry name" value="CC144C-like_CC_dom"/>
</dbReference>
<feature type="coiled-coil region" evidence="3">
    <location>
        <begin position="380"/>
        <end position="466"/>
    </location>
</feature>
<dbReference type="Pfam" id="PF00023">
    <property type="entry name" value="Ank"/>
    <property type="match status" value="1"/>
</dbReference>
<dbReference type="Pfam" id="PF12796">
    <property type="entry name" value="Ank_2"/>
    <property type="match status" value="1"/>
</dbReference>
<dbReference type="InterPro" id="IPR036770">
    <property type="entry name" value="Ankyrin_rpt-contain_sf"/>
</dbReference>
<name>A0ABN9Z9P5_PIPNA</name>
<dbReference type="PANTHER" id="PTHR24147:SF53">
    <property type="entry name" value="ANKYRIN REPEAT DOMAIN 26"/>
    <property type="match status" value="1"/>
</dbReference>
<evidence type="ECO:0000256" key="1">
    <source>
        <dbReference type="ARBA" id="ARBA00023054"/>
    </source>
</evidence>
<evidence type="ECO:0000259" key="5">
    <source>
        <dbReference type="Pfam" id="PF14915"/>
    </source>
</evidence>
<protein>
    <recommendedName>
        <fullName evidence="8">Ankyrin repeat domain-containing protein 26</fullName>
    </recommendedName>
</protein>
<keyword evidence="2" id="KW-0040">ANK repeat</keyword>
<dbReference type="InterPro" id="IPR021885">
    <property type="entry name" value="DUF3496"/>
</dbReference>
<dbReference type="PRINTS" id="PR01415">
    <property type="entry name" value="ANKYRIN"/>
</dbReference>
<dbReference type="Gene3D" id="1.25.40.20">
    <property type="entry name" value="Ankyrin repeat-containing domain"/>
    <property type="match status" value="2"/>
</dbReference>
<dbReference type="Pfam" id="PF14915">
    <property type="entry name" value="CCDC144C"/>
    <property type="match status" value="1"/>
</dbReference>
<feature type="domain" description="CCDC144C-like coiled-coil" evidence="5">
    <location>
        <begin position="294"/>
        <end position="470"/>
    </location>
</feature>
<dbReference type="SMART" id="SM00248">
    <property type="entry name" value="ANK"/>
    <property type="match status" value="4"/>
</dbReference>
<feature type="repeat" description="ANK" evidence="2">
    <location>
        <begin position="30"/>
        <end position="62"/>
    </location>
</feature>
<dbReference type="PANTHER" id="PTHR24147">
    <property type="entry name" value="ANKYRIN REPEAT DOMAIN 36-RELATED"/>
    <property type="match status" value="1"/>
</dbReference>
<dbReference type="Pfam" id="PF12001">
    <property type="entry name" value="DUF3496"/>
    <property type="match status" value="1"/>
</dbReference>
<dbReference type="Proteomes" id="UP001314169">
    <property type="component" value="Chromosome 1"/>
</dbReference>
<keyword evidence="1 3" id="KW-0175">Coiled coil</keyword>
<keyword evidence="7" id="KW-1185">Reference proteome</keyword>
<dbReference type="PROSITE" id="PS50088">
    <property type="entry name" value="ANK_REPEAT"/>
    <property type="match status" value="3"/>
</dbReference>
<dbReference type="InterPro" id="IPR050657">
    <property type="entry name" value="Ankyrin_repeat_domain"/>
</dbReference>
<sequence>MHKAASAGDAAKVEEMLLLQKHGVDDRDKMNRTALHLACANGHPEVVTLLVGRKCLLNLCDNENRTALVKAVQCQQEECAAILLDHGADPDVMDIDGNTALHYAVLGQNIAMVEKLISRMVNTEVRNKDDQTPLSLAKSKNKEKMVELLSRSTYMHVVDQMDRSSNEISHEECKVKEKMNSVDDLDCLTQSSEAISEHCLSPYSNYENFMLLIKQLCKDCKDSDNLYKIQNAVLSYERSIELGKNQCELLIEKVKTMENRINGLYKKLSEARAIKSQLEHQKVELEGKLCSLRFTLKEEKEKRQKADQLYEKYREQLIKKEEQYIKETEMNRELETTLRTLEMELQIVRKNLSQVVGERNDILRQLSQEQNARKLQDENLAELLCKQKELEKTNKELDSENDDLIAKLKTTSSKCICLDGKNKLLQQELLSMKAIEKKCEKLENKKQKLKQEIVNLKRHMEMNMVELSEVLLYKQKIEERARRDVEDKLEQVNQILQIQMASKELSEQLIEYRNASIRSDLELRNKDLESQLSKVRIVLNDSRSELEKYEQLYLEELKCRKSLENELIETQEKLTEVRTELLLQKGENRFLNSTRNMMSVLETPCAGDNGVPNSFVPNRYSSPRENLELPTSRPCTSTYVVKMWQEFEEILTRELKEDAVEFESECYRASSLGAIDQSNSCRDLFLKTSRKYTEILKKNYTI</sequence>
<dbReference type="PROSITE" id="PS50297">
    <property type="entry name" value="ANK_REP_REGION"/>
    <property type="match status" value="2"/>
</dbReference>
<feature type="repeat" description="ANK" evidence="2">
    <location>
        <begin position="63"/>
        <end position="95"/>
    </location>
</feature>
<proteinExistence type="predicted"/>
<evidence type="ECO:0000259" key="4">
    <source>
        <dbReference type="Pfam" id="PF12001"/>
    </source>
</evidence>
<feature type="domain" description="DUF3496" evidence="4">
    <location>
        <begin position="518"/>
        <end position="626"/>
    </location>
</feature>
<evidence type="ECO:0000256" key="2">
    <source>
        <dbReference type="PROSITE-ProRule" id="PRU00023"/>
    </source>
</evidence>
<dbReference type="EMBL" id="OY882858">
    <property type="protein sequence ID" value="CAK6432927.1"/>
    <property type="molecule type" value="Genomic_DNA"/>
</dbReference>
<feature type="coiled-coil region" evidence="3">
    <location>
        <begin position="518"/>
        <end position="580"/>
    </location>
</feature>
<gene>
    <name evidence="6" type="ORF">MPIPNATIZW_LOCUS1233</name>
</gene>
<evidence type="ECO:0000256" key="3">
    <source>
        <dbReference type="SAM" id="Coils"/>
    </source>
</evidence>
<dbReference type="SUPFAM" id="SSF48403">
    <property type="entry name" value="Ankyrin repeat"/>
    <property type="match status" value="1"/>
</dbReference>
<evidence type="ECO:0000313" key="6">
    <source>
        <dbReference type="EMBL" id="CAK6432927.1"/>
    </source>
</evidence>
<accession>A0ABN9Z9P5</accession>
<evidence type="ECO:0000313" key="7">
    <source>
        <dbReference type="Proteomes" id="UP001314169"/>
    </source>
</evidence>